<keyword evidence="1" id="KW-0472">Membrane</keyword>
<keyword evidence="3" id="KW-1185">Reference proteome</keyword>
<feature type="transmembrane region" description="Helical" evidence="1">
    <location>
        <begin position="126"/>
        <end position="148"/>
    </location>
</feature>
<accession>E3LMF9</accession>
<keyword evidence="1" id="KW-1133">Transmembrane helix</keyword>
<sequence>MEYHREPAGTQTPQFCCFPARLLVCILSVIGIAQNGVSICFSTFFKFRYQVIIPFNLTWILLNILLLFGAFCNNERALRWSLKVVIACMILTGIYIMIVPVMISSFFASGMEFPIIRNDGNYDNFIIGMVYGYCFELISIFLIGGLFFEIQVDLFLYEFLFSAQILKYILVNRLWEYAKTTVSVAESRYETV</sequence>
<dbReference type="Pfam" id="PF10912">
    <property type="entry name" value="Glam1"/>
    <property type="match status" value="1"/>
</dbReference>
<organism evidence="3">
    <name type="scientific">Caenorhabditis remanei</name>
    <name type="common">Caenorhabditis vulgaris</name>
    <dbReference type="NCBI Taxonomy" id="31234"/>
    <lineage>
        <taxon>Eukaryota</taxon>
        <taxon>Metazoa</taxon>
        <taxon>Ecdysozoa</taxon>
        <taxon>Nematoda</taxon>
        <taxon>Chromadorea</taxon>
        <taxon>Rhabditida</taxon>
        <taxon>Rhabditina</taxon>
        <taxon>Rhabditomorpha</taxon>
        <taxon>Rhabditoidea</taxon>
        <taxon>Rhabditidae</taxon>
        <taxon>Peloderinae</taxon>
        <taxon>Caenorhabditis</taxon>
    </lineage>
</organism>
<dbReference type="PANTHER" id="PTHR35013">
    <property type="entry name" value="PROTEIN CBG22618-RELATED"/>
    <property type="match status" value="1"/>
</dbReference>
<dbReference type="OMA" id="FGAFCNN"/>
<dbReference type="HOGENOM" id="CLU_130061_0_0_1"/>
<keyword evidence="1" id="KW-0812">Transmembrane</keyword>
<feature type="transmembrane region" description="Helical" evidence="1">
    <location>
        <begin position="84"/>
        <end position="106"/>
    </location>
</feature>
<dbReference type="eggNOG" id="ENOG502THFD">
    <property type="taxonomic scope" value="Eukaryota"/>
</dbReference>
<dbReference type="InParanoid" id="E3LMF9"/>
<name>E3LMF9_CAERE</name>
<protein>
    <submittedName>
        <fullName evidence="2">Uncharacterized protein</fullName>
    </submittedName>
</protein>
<reference evidence="2" key="1">
    <citation type="submission" date="2007-07" db="EMBL/GenBank/DDBJ databases">
        <title>PCAP assembly of the Caenorhabditis remanei genome.</title>
        <authorList>
            <consortium name="The Caenorhabditis remanei Sequencing Consortium"/>
            <person name="Wilson R.K."/>
        </authorList>
    </citation>
    <scope>NUCLEOTIDE SEQUENCE [LARGE SCALE GENOMIC DNA]</scope>
    <source>
        <strain evidence="2">PB4641</strain>
    </source>
</reference>
<evidence type="ECO:0000256" key="1">
    <source>
        <dbReference type="SAM" id="Phobius"/>
    </source>
</evidence>
<gene>
    <name evidence="2" type="ORF">CRE_28127</name>
</gene>
<feature type="transmembrane region" description="Helical" evidence="1">
    <location>
        <begin position="51"/>
        <end position="72"/>
    </location>
</feature>
<dbReference type="EMBL" id="DS268411">
    <property type="protein sequence ID" value="EFP02981.1"/>
    <property type="molecule type" value="Genomic_DNA"/>
</dbReference>
<evidence type="ECO:0000313" key="3">
    <source>
        <dbReference type="Proteomes" id="UP000008281"/>
    </source>
</evidence>
<evidence type="ECO:0000313" key="2">
    <source>
        <dbReference type="EMBL" id="EFP02981.1"/>
    </source>
</evidence>
<proteinExistence type="predicted"/>
<dbReference type="Proteomes" id="UP000008281">
    <property type="component" value="Unassembled WGS sequence"/>
</dbReference>
<dbReference type="OrthoDB" id="5851698at2759"/>
<dbReference type="InterPro" id="IPR024483">
    <property type="entry name" value="Glam1"/>
</dbReference>
<feature type="transmembrane region" description="Helical" evidence="1">
    <location>
        <begin position="21"/>
        <end position="45"/>
    </location>
</feature>
<dbReference type="AlphaFoldDB" id="E3LMF9"/>